<reference evidence="2" key="1">
    <citation type="submission" date="2021-04" db="EMBL/GenBank/DDBJ databases">
        <authorList>
            <person name="Chebbi M.A.C M."/>
        </authorList>
    </citation>
    <scope>NUCLEOTIDE SEQUENCE</scope>
</reference>
<dbReference type="OrthoDB" id="7700604at2759"/>
<feature type="chain" id="PRO_5035254743" evidence="1">
    <location>
        <begin position="24"/>
        <end position="115"/>
    </location>
</feature>
<organism evidence="2 3">
    <name type="scientific">Cotesia congregata</name>
    <name type="common">Parasitoid wasp</name>
    <name type="synonym">Apanteles congregatus</name>
    <dbReference type="NCBI Taxonomy" id="51543"/>
    <lineage>
        <taxon>Eukaryota</taxon>
        <taxon>Metazoa</taxon>
        <taxon>Ecdysozoa</taxon>
        <taxon>Arthropoda</taxon>
        <taxon>Hexapoda</taxon>
        <taxon>Insecta</taxon>
        <taxon>Pterygota</taxon>
        <taxon>Neoptera</taxon>
        <taxon>Endopterygota</taxon>
        <taxon>Hymenoptera</taxon>
        <taxon>Apocrita</taxon>
        <taxon>Ichneumonoidea</taxon>
        <taxon>Braconidae</taxon>
        <taxon>Microgastrinae</taxon>
        <taxon>Cotesia</taxon>
    </lineage>
</organism>
<keyword evidence="3" id="KW-1185">Reference proteome</keyword>
<proteinExistence type="predicted"/>
<gene>
    <name evidence="2" type="ORF">HICCMSTLAB_LOCUS11510</name>
</gene>
<dbReference type="AlphaFoldDB" id="A0A8J2MXG6"/>
<feature type="non-terminal residue" evidence="2">
    <location>
        <position position="1"/>
    </location>
</feature>
<evidence type="ECO:0000313" key="2">
    <source>
        <dbReference type="EMBL" id="CAG5103439.1"/>
    </source>
</evidence>
<keyword evidence="1" id="KW-0732">Signal</keyword>
<dbReference type="Proteomes" id="UP000786811">
    <property type="component" value="Unassembled WGS sequence"/>
</dbReference>
<evidence type="ECO:0000256" key="1">
    <source>
        <dbReference type="SAM" id="SignalP"/>
    </source>
</evidence>
<accession>A0A8J2MXG6</accession>
<protein>
    <submittedName>
        <fullName evidence="2">Uncharacterized protein</fullName>
    </submittedName>
</protein>
<name>A0A8J2MXG6_COTCN</name>
<evidence type="ECO:0000313" key="3">
    <source>
        <dbReference type="Proteomes" id="UP000786811"/>
    </source>
</evidence>
<feature type="signal peptide" evidence="1">
    <location>
        <begin position="1"/>
        <end position="23"/>
    </location>
</feature>
<dbReference type="EMBL" id="CAJNRD030001123">
    <property type="protein sequence ID" value="CAG5103439.1"/>
    <property type="molecule type" value="Genomic_DNA"/>
</dbReference>
<sequence length="115" mass="12492">MAGSLVTFARSVGFALAIGTTDAIYQDPRTRNQQFTGQATKDETNGADDLVRVTRDAETPKAPAVADIRDSQTHQEKTLNKRQIGPFAVPAFPPVFLPNKLQENVIVGLKTPDNL</sequence>
<comment type="caution">
    <text evidence="2">The sequence shown here is derived from an EMBL/GenBank/DDBJ whole genome shotgun (WGS) entry which is preliminary data.</text>
</comment>